<dbReference type="Gene3D" id="3.40.1160.10">
    <property type="entry name" value="Acetylglutamate kinase-like"/>
    <property type="match status" value="1"/>
</dbReference>
<accession>X1JX25</accession>
<evidence type="ECO:0000313" key="1">
    <source>
        <dbReference type="EMBL" id="GAH74338.1"/>
    </source>
</evidence>
<dbReference type="EMBL" id="BARU01026126">
    <property type="protein sequence ID" value="GAH74338.1"/>
    <property type="molecule type" value="Genomic_DNA"/>
</dbReference>
<sequence>MSKIVFIAIGGNSLIKDKSKISFQDQLKTAAETCDHIIGMINADYNS</sequence>
<name>X1JX25_9ZZZZ</name>
<dbReference type="InterPro" id="IPR036393">
    <property type="entry name" value="AceGlu_kinase-like_sf"/>
</dbReference>
<comment type="caution">
    <text evidence="1">The sequence shown here is derived from an EMBL/GenBank/DDBJ whole genome shotgun (WGS) entry which is preliminary data.</text>
</comment>
<reference evidence="1" key="1">
    <citation type="journal article" date="2014" name="Front. Microbiol.">
        <title>High frequency of phylogenetically diverse reductive dehalogenase-homologous genes in deep subseafloor sedimentary metagenomes.</title>
        <authorList>
            <person name="Kawai M."/>
            <person name="Futagami T."/>
            <person name="Toyoda A."/>
            <person name="Takaki Y."/>
            <person name="Nishi S."/>
            <person name="Hori S."/>
            <person name="Arai W."/>
            <person name="Tsubouchi T."/>
            <person name="Morono Y."/>
            <person name="Uchiyama I."/>
            <person name="Ito T."/>
            <person name="Fujiyama A."/>
            <person name="Inagaki F."/>
            <person name="Takami H."/>
        </authorList>
    </citation>
    <scope>NUCLEOTIDE SEQUENCE</scope>
    <source>
        <strain evidence="1">Expedition CK06-06</strain>
    </source>
</reference>
<evidence type="ECO:0008006" key="2">
    <source>
        <dbReference type="Google" id="ProtNLM"/>
    </source>
</evidence>
<organism evidence="1">
    <name type="scientific">marine sediment metagenome</name>
    <dbReference type="NCBI Taxonomy" id="412755"/>
    <lineage>
        <taxon>unclassified sequences</taxon>
        <taxon>metagenomes</taxon>
        <taxon>ecological metagenomes</taxon>
    </lineage>
</organism>
<dbReference type="AlphaFoldDB" id="X1JX25"/>
<gene>
    <name evidence="1" type="ORF">S03H2_42011</name>
</gene>
<proteinExistence type="predicted"/>
<protein>
    <recommendedName>
        <fullName evidence="2">Carbamate kinase</fullName>
    </recommendedName>
</protein>